<dbReference type="AlphaFoldDB" id="X0Z737"/>
<accession>X0Z737</accession>
<gene>
    <name evidence="2" type="ORF">S01H1_84772</name>
</gene>
<feature type="region of interest" description="Disordered" evidence="1">
    <location>
        <begin position="1"/>
        <end position="43"/>
    </location>
</feature>
<evidence type="ECO:0000313" key="2">
    <source>
        <dbReference type="EMBL" id="GAG44366.1"/>
    </source>
</evidence>
<evidence type="ECO:0000256" key="1">
    <source>
        <dbReference type="SAM" id="MobiDB-lite"/>
    </source>
</evidence>
<feature type="compositionally biased region" description="Basic and acidic residues" evidence="1">
    <location>
        <begin position="1"/>
        <end position="12"/>
    </location>
</feature>
<protein>
    <submittedName>
        <fullName evidence="2">Uncharacterized protein</fullName>
    </submittedName>
</protein>
<comment type="caution">
    <text evidence="2">The sequence shown here is derived from an EMBL/GenBank/DDBJ whole genome shotgun (WGS) entry which is preliminary data.</text>
</comment>
<feature type="compositionally biased region" description="Basic and acidic residues" evidence="1">
    <location>
        <begin position="27"/>
        <end position="43"/>
    </location>
</feature>
<name>X0Z737_9ZZZZ</name>
<dbReference type="EMBL" id="BARS01057979">
    <property type="protein sequence ID" value="GAG44366.1"/>
    <property type="molecule type" value="Genomic_DNA"/>
</dbReference>
<organism evidence="2">
    <name type="scientific">marine sediment metagenome</name>
    <dbReference type="NCBI Taxonomy" id="412755"/>
    <lineage>
        <taxon>unclassified sequences</taxon>
        <taxon>metagenomes</taxon>
        <taxon>ecological metagenomes</taxon>
    </lineage>
</organism>
<feature type="non-terminal residue" evidence="2">
    <location>
        <position position="1"/>
    </location>
</feature>
<proteinExistence type="predicted"/>
<sequence length="63" mass="7605">SHIALQERDQRKRSAFRQNTFIPPNSEEEKMSKRPRKLLDQAREVIRRKHCSIREERDGNPYA</sequence>
<reference evidence="2" key="1">
    <citation type="journal article" date="2014" name="Front. Microbiol.">
        <title>High frequency of phylogenetically diverse reductive dehalogenase-homologous genes in deep subseafloor sedimentary metagenomes.</title>
        <authorList>
            <person name="Kawai M."/>
            <person name="Futagami T."/>
            <person name="Toyoda A."/>
            <person name="Takaki Y."/>
            <person name="Nishi S."/>
            <person name="Hori S."/>
            <person name="Arai W."/>
            <person name="Tsubouchi T."/>
            <person name="Morono Y."/>
            <person name="Uchiyama I."/>
            <person name="Ito T."/>
            <person name="Fujiyama A."/>
            <person name="Inagaki F."/>
            <person name="Takami H."/>
        </authorList>
    </citation>
    <scope>NUCLEOTIDE SEQUENCE</scope>
    <source>
        <strain evidence="2">Expedition CK06-06</strain>
    </source>
</reference>